<dbReference type="Pfam" id="PF01844">
    <property type="entry name" value="HNH"/>
    <property type="match status" value="1"/>
</dbReference>
<dbReference type="OrthoDB" id="9802901at2"/>
<dbReference type="CDD" id="cd00085">
    <property type="entry name" value="HNHc"/>
    <property type="match status" value="1"/>
</dbReference>
<dbReference type="SMART" id="SM00507">
    <property type="entry name" value="HNHc"/>
    <property type="match status" value="1"/>
</dbReference>
<accession>A0A316G1U3</accession>
<dbReference type="InterPro" id="IPR052892">
    <property type="entry name" value="NA-targeting_endonuclease"/>
</dbReference>
<dbReference type="Gene3D" id="1.10.30.50">
    <property type="match status" value="1"/>
</dbReference>
<dbReference type="GO" id="GO:0003676">
    <property type="term" value="F:nucleic acid binding"/>
    <property type="evidence" value="ECO:0007669"/>
    <property type="project" value="InterPro"/>
</dbReference>
<name>A0A316G1U3_9GAMM</name>
<dbReference type="EMBL" id="QGGU01000002">
    <property type="protein sequence ID" value="PWK53866.1"/>
    <property type="molecule type" value="Genomic_DNA"/>
</dbReference>
<keyword evidence="2" id="KW-0378">Hydrolase</keyword>
<dbReference type="Proteomes" id="UP000245790">
    <property type="component" value="Unassembled WGS sequence"/>
</dbReference>
<evidence type="ECO:0000313" key="2">
    <source>
        <dbReference type="EMBL" id="PWK53866.1"/>
    </source>
</evidence>
<keyword evidence="3" id="KW-1185">Reference proteome</keyword>
<dbReference type="RefSeq" id="WP_109761925.1">
    <property type="nucleotide sequence ID" value="NZ_QGGU01000002.1"/>
</dbReference>
<gene>
    <name evidence="2" type="ORF">C8D97_102256</name>
</gene>
<dbReference type="PANTHER" id="PTHR33877:SF2">
    <property type="entry name" value="OS07G0170200 PROTEIN"/>
    <property type="match status" value="1"/>
</dbReference>
<keyword evidence="2" id="KW-0540">Nuclease</keyword>
<dbReference type="PANTHER" id="PTHR33877">
    <property type="entry name" value="SLL1193 PROTEIN"/>
    <property type="match status" value="1"/>
</dbReference>
<dbReference type="GO" id="GO:0004519">
    <property type="term" value="F:endonuclease activity"/>
    <property type="evidence" value="ECO:0007669"/>
    <property type="project" value="UniProtKB-KW"/>
</dbReference>
<organism evidence="2 3">
    <name type="scientific">Pleionea mediterranea</name>
    <dbReference type="NCBI Taxonomy" id="523701"/>
    <lineage>
        <taxon>Bacteria</taxon>
        <taxon>Pseudomonadati</taxon>
        <taxon>Pseudomonadota</taxon>
        <taxon>Gammaproteobacteria</taxon>
        <taxon>Oceanospirillales</taxon>
        <taxon>Pleioneaceae</taxon>
        <taxon>Pleionea</taxon>
    </lineage>
</organism>
<sequence>MSARVLRLDKAGFPMEWIGIEQAACFYVKNQVLWSLGNINWTLHGGISRLTGKQSLLSIAPVIAVDGQVYPKSHRPPPLTNTALFARDHHLCMYCGDKFSKSLLTRDHIKPRAQGGSDVWSNCVAACRRCNNLKGCRTPEQANMPLLAIPFKPNKFEYMVLANRNILVDQMDYLAKGFVKFSA</sequence>
<evidence type="ECO:0000259" key="1">
    <source>
        <dbReference type="SMART" id="SM00507"/>
    </source>
</evidence>
<protein>
    <submittedName>
        <fullName evidence="2">5-methylcytosine-specific restriction endonuclease McrA</fullName>
    </submittedName>
</protein>
<reference evidence="2 3" key="1">
    <citation type="submission" date="2018-05" db="EMBL/GenBank/DDBJ databases">
        <title>Genomic Encyclopedia of Type Strains, Phase IV (KMG-IV): sequencing the most valuable type-strain genomes for metagenomic binning, comparative biology and taxonomic classification.</title>
        <authorList>
            <person name="Goeker M."/>
        </authorList>
    </citation>
    <scope>NUCLEOTIDE SEQUENCE [LARGE SCALE GENOMIC DNA]</scope>
    <source>
        <strain evidence="2 3">DSM 25350</strain>
    </source>
</reference>
<dbReference type="AlphaFoldDB" id="A0A316G1U3"/>
<dbReference type="GO" id="GO:0008270">
    <property type="term" value="F:zinc ion binding"/>
    <property type="evidence" value="ECO:0007669"/>
    <property type="project" value="InterPro"/>
</dbReference>
<proteinExistence type="predicted"/>
<evidence type="ECO:0000313" key="3">
    <source>
        <dbReference type="Proteomes" id="UP000245790"/>
    </source>
</evidence>
<keyword evidence="2" id="KW-0255">Endonuclease</keyword>
<comment type="caution">
    <text evidence="2">The sequence shown here is derived from an EMBL/GenBank/DDBJ whole genome shotgun (WGS) entry which is preliminary data.</text>
</comment>
<dbReference type="InterPro" id="IPR002711">
    <property type="entry name" value="HNH"/>
</dbReference>
<feature type="domain" description="HNH nuclease" evidence="1">
    <location>
        <begin position="79"/>
        <end position="132"/>
    </location>
</feature>
<dbReference type="InterPro" id="IPR003615">
    <property type="entry name" value="HNH_nuc"/>
</dbReference>